<evidence type="ECO:0000313" key="9">
    <source>
        <dbReference type="Proteomes" id="UP000182800"/>
    </source>
</evidence>
<dbReference type="SUPFAM" id="SSF46785">
    <property type="entry name" value="Winged helix' DNA-binding domain"/>
    <property type="match status" value="1"/>
</dbReference>
<sequence>MRLTAMERVYDEIRSAIISGAFPVGSRITEEMLAERLSVSRTPVRAALQRLASDGFIDMASHIGAVVKAWSPEEARQIYEVRARLEAMGARLAARNAGKADTLRLSRMAEAIAREGVTGEGGTRRSERNRAFHLLILELSGNSHLYRTAANLMHVGFLVQAYASFGDRDAQRSDFDHFDLVTAIGSRDADWAEAVMHAHIMAASNVFVAAEQAGSEDRAEPVKEPGATAGKQTGRNLRAG</sequence>
<protein>
    <submittedName>
        <fullName evidence="7">DNA-binding transcriptional regulator, GntR family</fullName>
    </submittedName>
    <submittedName>
        <fullName evidence="6">GntR family transcriptional regulator</fullName>
    </submittedName>
</protein>
<accession>A0A0P7XX43</accession>
<dbReference type="InterPro" id="IPR011711">
    <property type="entry name" value="GntR_C"/>
</dbReference>
<dbReference type="PRINTS" id="PR00035">
    <property type="entry name" value="HTHGNTR"/>
</dbReference>
<evidence type="ECO:0000256" key="1">
    <source>
        <dbReference type="ARBA" id="ARBA00023015"/>
    </source>
</evidence>
<dbReference type="InterPro" id="IPR008920">
    <property type="entry name" value="TF_FadR/GntR_C"/>
</dbReference>
<evidence type="ECO:0000313" key="6">
    <source>
        <dbReference type="EMBL" id="KPQ12119.1"/>
    </source>
</evidence>
<dbReference type="EMBL" id="LJSX01000003">
    <property type="protein sequence ID" value="KPQ12119.1"/>
    <property type="molecule type" value="Genomic_DNA"/>
</dbReference>
<dbReference type="PATRIC" id="fig|1653334.4.peg.3176"/>
<dbReference type="PROSITE" id="PS50949">
    <property type="entry name" value="HTH_GNTR"/>
    <property type="match status" value="1"/>
</dbReference>
<keyword evidence="1" id="KW-0805">Transcription regulation</keyword>
<feature type="compositionally biased region" description="Polar residues" evidence="4">
    <location>
        <begin position="230"/>
        <end position="240"/>
    </location>
</feature>
<organism evidence="6 8">
    <name type="scientific">Saliniramus fredricksonii</name>
    <dbReference type="NCBI Taxonomy" id="1653334"/>
    <lineage>
        <taxon>Bacteria</taxon>
        <taxon>Pseudomonadati</taxon>
        <taxon>Pseudomonadota</taxon>
        <taxon>Alphaproteobacteria</taxon>
        <taxon>Hyphomicrobiales</taxon>
        <taxon>Salinarimonadaceae</taxon>
        <taxon>Saliniramus</taxon>
    </lineage>
</organism>
<keyword evidence="3" id="KW-0804">Transcription</keyword>
<feature type="region of interest" description="Disordered" evidence="4">
    <location>
        <begin position="213"/>
        <end position="240"/>
    </location>
</feature>
<dbReference type="RefSeq" id="WP_165603936.1">
    <property type="nucleotide sequence ID" value="NZ_FMBM01000001.1"/>
</dbReference>
<dbReference type="CDD" id="cd07377">
    <property type="entry name" value="WHTH_GntR"/>
    <property type="match status" value="1"/>
</dbReference>
<dbReference type="Proteomes" id="UP000050497">
    <property type="component" value="Unassembled WGS sequence"/>
</dbReference>
<dbReference type="GO" id="GO:0003700">
    <property type="term" value="F:DNA-binding transcription factor activity"/>
    <property type="evidence" value="ECO:0007669"/>
    <property type="project" value="InterPro"/>
</dbReference>
<evidence type="ECO:0000256" key="3">
    <source>
        <dbReference type="ARBA" id="ARBA00023163"/>
    </source>
</evidence>
<dbReference type="InterPro" id="IPR000524">
    <property type="entry name" value="Tscrpt_reg_HTH_GntR"/>
</dbReference>
<dbReference type="Pfam" id="PF00392">
    <property type="entry name" value="GntR"/>
    <property type="match status" value="1"/>
</dbReference>
<dbReference type="PANTHER" id="PTHR43537">
    <property type="entry name" value="TRANSCRIPTIONAL REGULATOR, GNTR FAMILY"/>
    <property type="match status" value="1"/>
</dbReference>
<evidence type="ECO:0000313" key="7">
    <source>
        <dbReference type="EMBL" id="SCC78715.1"/>
    </source>
</evidence>
<feature type="domain" description="HTH gntR-type" evidence="5">
    <location>
        <begin position="3"/>
        <end position="70"/>
    </location>
</feature>
<dbReference type="SMART" id="SM00895">
    <property type="entry name" value="FCD"/>
    <property type="match status" value="1"/>
</dbReference>
<dbReference type="Pfam" id="PF07729">
    <property type="entry name" value="FCD"/>
    <property type="match status" value="1"/>
</dbReference>
<dbReference type="Gene3D" id="1.20.120.530">
    <property type="entry name" value="GntR ligand-binding domain-like"/>
    <property type="match status" value="1"/>
</dbReference>
<dbReference type="EMBL" id="FMBM01000001">
    <property type="protein sequence ID" value="SCC78715.1"/>
    <property type="molecule type" value="Genomic_DNA"/>
</dbReference>
<name>A0A0P7XX43_9HYPH</name>
<dbReference type="InterPro" id="IPR036388">
    <property type="entry name" value="WH-like_DNA-bd_sf"/>
</dbReference>
<dbReference type="Gene3D" id="1.10.10.10">
    <property type="entry name" value="Winged helix-like DNA-binding domain superfamily/Winged helix DNA-binding domain"/>
    <property type="match status" value="1"/>
</dbReference>
<dbReference type="SMART" id="SM00345">
    <property type="entry name" value="HTH_GNTR"/>
    <property type="match status" value="1"/>
</dbReference>
<evidence type="ECO:0000256" key="4">
    <source>
        <dbReference type="SAM" id="MobiDB-lite"/>
    </source>
</evidence>
<proteinExistence type="predicted"/>
<dbReference type="GO" id="GO:0003677">
    <property type="term" value="F:DNA binding"/>
    <property type="evidence" value="ECO:0007669"/>
    <property type="project" value="UniProtKB-KW"/>
</dbReference>
<dbReference type="PANTHER" id="PTHR43537:SF45">
    <property type="entry name" value="GNTR FAMILY REGULATORY PROTEIN"/>
    <property type="match status" value="1"/>
</dbReference>
<comment type="caution">
    <text evidence="6">The sequence shown here is derived from an EMBL/GenBank/DDBJ whole genome shotgun (WGS) entry which is preliminary data.</text>
</comment>
<keyword evidence="2 7" id="KW-0238">DNA-binding</keyword>
<evidence type="ECO:0000259" key="5">
    <source>
        <dbReference type="PROSITE" id="PS50949"/>
    </source>
</evidence>
<reference evidence="7 9" key="2">
    <citation type="submission" date="2016-08" db="EMBL/GenBank/DDBJ databases">
        <authorList>
            <person name="Varghese N."/>
            <person name="Submissions Spin"/>
        </authorList>
    </citation>
    <scope>NUCLEOTIDE SEQUENCE [LARGE SCALE GENOMIC DNA]</scope>
    <source>
        <strain evidence="7 9">HL-109</strain>
    </source>
</reference>
<gene>
    <name evidence="7" type="ORF">GA0071312_0450</name>
    <name evidence="6" type="ORF">HLUCCO17_02870</name>
</gene>
<evidence type="ECO:0000256" key="2">
    <source>
        <dbReference type="ARBA" id="ARBA00023125"/>
    </source>
</evidence>
<dbReference type="Proteomes" id="UP000182800">
    <property type="component" value="Unassembled WGS sequence"/>
</dbReference>
<reference evidence="6 8" key="1">
    <citation type="submission" date="2015-09" db="EMBL/GenBank/DDBJ databases">
        <title>Identification and resolution of microdiversity through metagenomic sequencing of parallel consortia.</title>
        <authorList>
            <person name="Nelson W.C."/>
            <person name="Romine M.F."/>
            <person name="Lindemann S.R."/>
        </authorList>
    </citation>
    <scope>NUCLEOTIDE SEQUENCE [LARGE SCALE GENOMIC DNA]</scope>
    <source>
        <strain evidence="6">HL-109</strain>
    </source>
</reference>
<evidence type="ECO:0000313" key="8">
    <source>
        <dbReference type="Proteomes" id="UP000050497"/>
    </source>
</evidence>
<keyword evidence="9" id="KW-1185">Reference proteome</keyword>
<dbReference type="SUPFAM" id="SSF48008">
    <property type="entry name" value="GntR ligand-binding domain-like"/>
    <property type="match status" value="1"/>
</dbReference>
<dbReference type="AlphaFoldDB" id="A0A0P7XX43"/>
<dbReference type="STRING" id="1653334.GA0071312_0450"/>
<dbReference type="InterPro" id="IPR036390">
    <property type="entry name" value="WH_DNA-bd_sf"/>
</dbReference>